<accession>A0A1M5V6Q9</accession>
<name>A0A1M5V6Q9_9FLAO</name>
<evidence type="ECO:0008006" key="3">
    <source>
        <dbReference type="Google" id="ProtNLM"/>
    </source>
</evidence>
<proteinExistence type="predicted"/>
<keyword evidence="2" id="KW-1185">Reference proteome</keyword>
<sequence length="229" mass="26528">MRYKISFCILFILVSCKVQRIATTSKPMLFKIESDTKFSDNHEVSVDYKGIYNQNYQFEVIIRNKTKDSIFVNPASFKYSLISEKNGTDSLFIHVINPEEKIEQLVIHEDVLKNEKNPYSLADKSIKEIATEGFISGIIGLVFGQNGEELESIRQKNEDDWEQEHSLQLNKANEELYFWNNNALLPCTIPPKNEVFGKILFPVSLNTNEINIKISIQNDVYNFTFKQKN</sequence>
<evidence type="ECO:0000313" key="1">
    <source>
        <dbReference type="EMBL" id="SHH70906.1"/>
    </source>
</evidence>
<dbReference type="RefSeq" id="WP_143155264.1">
    <property type="nucleotide sequence ID" value="NZ_BMEN01000003.1"/>
</dbReference>
<dbReference type="AlphaFoldDB" id="A0A1M5V6Q9"/>
<dbReference type="STRING" id="1195760.SAMN05444281_1556"/>
<evidence type="ECO:0000313" key="2">
    <source>
        <dbReference type="Proteomes" id="UP000184109"/>
    </source>
</evidence>
<dbReference type="OrthoDB" id="9849419at2"/>
<organism evidence="1 2">
    <name type="scientific">Wenyingzhuangia marina</name>
    <dbReference type="NCBI Taxonomy" id="1195760"/>
    <lineage>
        <taxon>Bacteria</taxon>
        <taxon>Pseudomonadati</taxon>
        <taxon>Bacteroidota</taxon>
        <taxon>Flavobacteriia</taxon>
        <taxon>Flavobacteriales</taxon>
        <taxon>Flavobacteriaceae</taxon>
        <taxon>Wenyingzhuangia</taxon>
    </lineage>
</organism>
<dbReference type="Proteomes" id="UP000184109">
    <property type="component" value="Unassembled WGS sequence"/>
</dbReference>
<dbReference type="PROSITE" id="PS51257">
    <property type="entry name" value="PROKAR_LIPOPROTEIN"/>
    <property type="match status" value="1"/>
</dbReference>
<protein>
    <recommendedName>
        <fullName evidence="3">Lipoprotein</fullName>
    </recommendedName>
</protein>
<reference evidence="2" key="1">
    <citation type="submission" date="2016-11" db="EMBL/GenBank/DDBJ databases">
        <authorList>
            <person name="Varghese N."/>
            <person name="Submissions S."/>
        </authorList>
    </citation>
    <scope>NUCLEOTIDE SEQUENCE [LARGE SCALE GENOMIC DNA]</scope>
    <source>
        <strain evidence="2">DSM 100572</strain>
    </source>
</reference>
<dbReference type="EMBL" id="FQXQ01000003">
    <property type="protein sequence ID" value="SHH70906.1"/>
    <property type="molecule type" value="Genomic_DNA"/>
</dbReference>
<gene>
    <name evidence="1" type="ORF">SAMN05444281_1556</name>
</gene>